<accession>A0ABS1H0D8</accession>
<organism evidence="1 2">
    <name type="scientific">Pseudomonas haemolytica</name>
    <dbReference type="NCBI Taxonomy" id="2600065"/>
    <lineage>
        <taxon>Bacteria</taxon>
        <taxon>Pseudomonadati</taxon>
        <taxon>Pseudomonadota</taxon>
        <taxon>Gammaproteobacteria</taxon>
        <taxon>Pseudomonadales</taxon>
        <taxon>Pseudomonadaceae</taxon>
        <taxon>Pseudomonas</taxon>
    </lineage>
</organism>
<evidence type="ECO:0000313" key="2">
    <source>
        <dbReference type="Proteomes" id="UP000620382"/>
    </source>
</evidence>
<name>A0ABS1H0D8_9PSED</name>
<sequence length="294" mass="34609">MKYGLNLELTHEYKRFSFNSRSTLFDHNETGSTRKAVLDYFGNKLISYRGKINDTRFLKGAHDDFNELFGIFWKDKIGFNEYDRNRFIAKYQRIIDDITIKIISNPENINDDFDFDFDEVDASNNEDIPMLTDFVTKEEKPSNVKQVKEFDEFDFSEFDEMDAIGESKAPTTNAPTFMFSGEGYTLYINFKHMTFKVTGSDRHIVTSLQNLATLVFMNHKYLTNENHPEWLYSGFEGDLQIIFDQLTTLFKYTEKTDIGVTDTYTFCSLQVAVFNYRNLLKFYKHNKPSIHEHE</sequence>
<dbReference type="EMBL" id="JAENSR010000009">
    <property type="protein sequence ID" value="MBK3462671.1"/>
    <property type="molecule type" value="Genomic_DNA"/>
</dbReference>
<dbReference type="RefSeq" id="WP_200657707.1">
    <property type="nucleotide sequence ID" value="NZ_JAENSR010000009.1"/>
</dbReference>
<reference evidence="1 2" key="1">
    <citation type="submission" date="2021-01" db="EMBL/GenBank/DDBJ databases">
        <title>Antibiotic resistance and phylogeny of Pseudomonas spp. isolated over three decades from chicken meat in the Norwegian food chain.</title>
        <authorList>
            <person name="Moen B."/>
        </authorList>
    </citation>
    <scope>NUCLEOTIDE SEQUENCE [LARGE SCALE GENOMIC DNA]</scope>
    <source>
        <strain evidence="1 2">MF6766</strain>
    </source>
</reference>
<comment type="caution">
    <text evidence="1">The sequence shown here is derived from an EMBL/GenBank/DDBJ whole genome shotgun (WGS) entry which is preliminary data.</text>
</comment>
<gene>
    <name evidence="1" type="ORF">JJD71_26750</name>
</gene>
<protein>
    <submittedName>
        <fullName evidence="1">Uncharacterized protein</fullName>
    </submittedName>
</protein>
<keyword evidence="2" id="KW-1185">Reference proteome</keyword>
<evidence type="ECO:0000313" key="1">
    <source>
        <dbReference type="EMBL" id="MBK3462671.1"/>
    </source>
</evidence>
<proteinExistence type="predicted"/>
<dbReference type="Proteomes" id="UP000620382">
    <property type="component" value="Unassembled WGS sequence"/>
</dbReference>